<keyword evidence="10" id="KW-1185">Reference proteome</keyword>
<name>A0A9X1Y6D2_9PROT</name>
<dbReference type="PANTHER" id="PTHR36838:SF3">
    <property type="entry name" value="TRANSPORTER AUXIN EFFLUX CARRIER EC FAMILY"/>
    <property type="match status" value="1"/>
</dbReference>
<gene>
    <name evidence="9" type="ORF">M0638_00395</name>
</gene>
<dbReference type="PANTHER" id="PTHR36838">
    <property type="entry name" value="AUXIN EFFLUX CARRIER FAMILY PROTEIN"/>
    <property type="match status" value="1"/>
</dbReference>
<dbReference type="GO" id="GO:0005886">
    <property type="term" value="C:plasma membrane"/>
    <property type="evidence" value="ECO:0007669"/>
    <property type="project" value="UniProtKB-SubCell"/>
</dbReference>
<dbReference type="Gene3D" id="1.20.1530.20">
    <property type="match status" value="1"/>
</dbReference>
<reference evidence="9" key="1">
    <citation type="submission" date="2022-04" db="EMBL/GenBank/DDBJ databases">
        <title>Roseomonas acroporae sp. nov., isolated from coral Acropora digitifera.</title>
        <authorList>
            <person name="Sun H."/>
        </authorList>
    </citation>
    <scope>NUCLEOTIDE SEQUENCE</scope>
    <source>
        <strain evidence="9">NAR14</strain>
    </source>
</reference>
<feature type="transmembrane region" description="Helical" evidence="8">
    <location>
        <begin position="193"/>
        <end position="219"/>
    </location>
</feature>
<feature type="transmembrane region" description="Helical" evidence="8">
    <location>
        <begin position="62"/>
        <end position="80"/>
    </location>
</feature>
<dbReference type="GO" id="GO:0055085">
    <property type="term" value="P:transmembrane transport"/>
    <property type="evidence" value="ECO:0007669"/>
    <property type="project" value="InterPro"/>
</dbReference>
<keyword evidence="7 8" id="KW-0472">Membrane</keyword>
<evidence type="ECO:0000313" key="10">
    <source>
        <dbReference type="Proteomes" id="UP001139516"/>
    </source>
</evidence>
<dbReference type="InterPro" id="IPR004776">
    <property type="entry name" value="Mem_transp_PIN-like"/>
</dbReference>
<keyword evidence="3" id="KW-0813">Transport</keyword>
<evidence type="ECO:0000256" key="1">
    <source>
        <dbReference type="ARBA" id="ARBA00004651"/>
    </source>
</evidence>
<dbReference type="EMBL" id="JALPRX010000001">
    <property type="protein sequence ID" value="MCK8782837.1"/>
    <property type="molecule type" value="Genomic_DNA"/>
</dbReference>
<dbReference type="AlphaFoldDB" id="A0A9X1Y6D2"/>
<dbReference type="InterPro" id="IPR038770">
    <property type="entry name" value="Na+/solute_symporter_sf"/>
</dbReference>
<evidence type="ECO:0000313" key="9">
    <source>
        <dbReference type="EMBL" id="MCK8782837.1"/>
    </source>
</evidence>
<feature type="transmembrane region" description="Helical" evidence="8">
    <location>
        <begin position="167"/>
        <end position="186"/>
    </location>
</feature>
<organism evidence="9 10">
    <name type="scientific">Roseomonas acroporae</name>
    <dbReference type="NCBI Taxonomy" id="2937791"/>
    <lineage>
        <taxon>Bacteria</taxon>
        <taxon>Pseudomonadati</taxon>
        <taxon>Pseudomonadota</taxon>
        <taxon>Alphaproteobacteria</taxon>
        <taxon>Acetobacterales</taxon>
        <taxon>Roseomonadaceae</taxon>
        <taxon>Roseomonas</taxon>
    </lineage>
</organism>
<evidence type="ECO:0000256" key="4">
    <source>
        <dbReference type="ARBA" id="ARBA00022475"/>
    </source>
</evidence>
<proteinExistence type="inferred from homology"/>
<feature type="transmembrane region" description="Helical" evidence="8">
    <location>
        <begin position="285"/>
        <end position="307"/>
    </location>
</feature>
<accession>A0A9X1Y6D2</accession>
<feature type="transmembrane region" description="Helical" evidence="8">
    <location>
        <begin position="255"/>
        <end position="273"/>
    </location>
</feature>
<dbReference type="Pfam" id="PF03547">
    <property type="entry name" value="Mem_trans"/>
    <property type="match status" value="2"/>
</dbReference>
<keyword evidence="6 8" id="KW-1133">Transmembrane helix</keyword>
<dbReference type="RefSeq" id="WP_248664955.1">
    <property type="nucleotide sequence ID" value="NZ_JALPRX010000001.1"/>
</dbReference>
<keyword evidence="5 8" id="KW-0812">Transmembrane</keyword>
<comment type="similarity">
    <text evidence="2">Belongs to the auxin efflux carrier (TC 2.A.69) family.</text>
</comment>
<comment type="caution">
    <text evidence="9">The sequence shown here is derived from an EMBL/GenBank/DDBJ whole genome shotgun (WGS) entry which is preliminary data.</text>
</comment>
<feature type="transmembrane region" description="Helical" evidence="8">
    <location>
        <begin position="225"/>
        <end position="243"/>
    </location>
</feature>
<dbReference type="Proteomes" id="UP001139516">
    <property type="component" value="Unassembled WGS sequence"/>
</dbReference>
<keyword evidence="4" id="KW-1003">Cell membrane</keyword>
<comment type="subcellular location">
    <subcellularLocation>
        <location evidence="1">Cell membrane</location>
        <topology evidence="1">Multi-pass membrane protein</topology>
    </subcellularLocation>
</comment>
<evidence type="ECO:0000256" key="6">
    <source>
        <dbReference type="ARBA" id="ARBA00022989"/>
    </source>
</evidence>
<sequence>MTGVLVLVAPIFALVALGAVAARFRWLTPEGFRGVNDFVFTLASPALLFANGMSGQAGRAQVAVVFFAACFAVYGLALPIGRRLLGLDLTAAGLFALNAVFGNTLMLGVPIVLAAYGQAGLSLLLGIVALHALLLLPVATAVAELGLGGGASVARILYATLRSVLRNPMVVAVAAAFVLHHLGLVLPDLLRRILEWVGGTTSPLALFCLGGSLVGFGGVRELRDSVVASVLKLLVMPALALLLCRLAEMTPLETAVVVTAAALPTGANAFILARRYTVGADRSASTVLFSTMVSVLTLALLLGWFGVG</sequence>
<feature type="transmembrane region" description="Helical" evidence="8">
    <location>
        <begin position="92"/>
        <end position="116"/>
    </location>
</feature>
<evidence type="ECO:0000256" key="2">
    <source>
        <dbReference type="ARBA" id="ARBA00010145"/>
    </source>
</evidence>
<evidence type="ECO:0000256" key="8">
    <source>
        <dbReference type="SAM" id="Phobius"/>
    </source>
</evidence>
<evidence type="ECO:0000256" key="3">
    <source>
        <dbReference type="ARBA" id="ARBA00022448"/>
    </source>
</evidence>
<evidence type="ECO:0000256" key="5">
    <source>
        <dbReference type="ARBA" id="ARBA00022692"/>
    </source>
</evidence>
<evidence type="ECO:0000256" key="7">
    <source>
        <dbReference type="ARBA" id="ARBA00023136"/>
    </source>
</evidence>
<feature type="transmembrane region" description="Helical" evidence="8">
    <location>
        <begin position="123"/>
        <end position="147"/>
    </location>
</feature>
<protein>
    <submittedName>
        <fullName evidence="9">AEC family transporter</fullName>
    </submittedName>
</protein>